<reference evidence="2 3" key="1">
    <citation type="submission" date="2019-06" db="EMBL/GenBank/DDBJ databases">
        <title>Draft genomes of female and male turbot (Scophthalmus maximus).</title>
        <authorList>
            <person name="Xu H."/>
            <person name="Xu X.-W."/>
            <person name="Shao C."/>
            <person name="Chen S."/>
        </authorList>
    </citation>
    <scope>NUCLEOTIDE SEQUENCE [LARGE SCALE GENOMIC DNA]</scope>
    <source>
        <strain evidence="2">Ysfricsl-2016a</strain>
        <tissue evidence="2">Blood</tissue>
    </source>
</reference>
<dbReference type="AlphaFoldDB" id="A0A6A4S8E7"/>
<evidence type="ECO:0000313" key="2">
    <source>
        <dbReference type="EMBL" id="KAF0026894.1"/>
    </source>
</evidence>
<name>A0A6A4S8E7_SCOMX</name>
<evidence type="ECO:0000256" key="1">
    <source>
        <dbReference type="SAM" id="MobiDB-lite"/>
    </source>
</evidence>
<evidence type="ECO:0000313" key="3">
    <source>
        <dbReference type="Proteomes" id="UP000438429"/>
    </source>
</evidence>
<dbReference type="Proteomes" id="UP000438429">
    <property type="component" value="Unassembled WGS sequence"/>
</dbReference>
<proteinExistence type="predicted"/>
<gene>
    <name evidence="2" type="ORF">F2P81_021631</name>
</gene>
<comment type="caution">
    <text evidence="2">The sequence shown here is derived from an EMBL/GenBank/DDBJ whole genome shotgun (WGS) entry which is preliminary data.</text>
</comment>
<accession>A0A6A4S8E7</accession>
<protein>
    <submittedName>
        <fullName evidence="2">Uncharacterized protein</fullName>
    </submittedName>
</protein>
<dbReference type="EMBL" id="VEVO01000019">
    <property type="protein sequence ID" value="KAF0026894.1"/>
    <property type="molecule type" value="Genomic_DNA"/>
</dbReference>
<feature type="compositionally biased region" description="Basic residues" evidence="1">
    <location>
        <begin position="132"/>
        <end position="142"/>
    </location>
</feature>
<organism evidence="2 3">
    <name type="scientific">Scophthalmus maximus</name>
    <name type="common">Turbot</name>
    <name type="synonym">Psetta maxima</name>
    <dbReference type="NCBI Taxonomy" id="52904"/>
    <lineage>
        <taxon>Eukaryota</taxon>
        <taxon>Metazoa</taxon>
        <taxon>Chordata</taxon>
        <taxon>Craniata</taxon>
        <taxon>Vertebrata</taxon>
        <taxon>Euteleostomi</taxon>
        <taxon>Actinopterygii</taxon>
        <taxon>Neopterygii</taxon>
        <taxon>Teleostei</taxon>
        <taxon>Neoteleostei</taxon>
        <taxon>Acanthomorphata</taxon>
        <taxon>Carangaria</taxon>
        <taxon>Pleuronectiformes</taxon>
        <taxon>Pleuronectoidei</taxon>
        <taxon>Scophthalmidae</taxon>
        <taxon>Scophthalmus</taxon>
    </lineage>
</organism>
<feature type="region of interest" description="Disordered" evidence="1">
    <location>
        <begin position="120"/>
        <end position="142"/>
    </location>
</feature>
<sequence length="142" mass="15641">MKRLAMFIISSTGRLSRHRDESETENVSISTRKLDADADKRLDPESFVRLDGVQDCGASVELTSFHSNCFIVSSSSSDQIKLGEKRFKNPSLSSIGTVLSGRFKLSHGANSFSHVCLDDARARASDTVPPPRRGRGRGRNTR</sequence>